<keyword evidence="3" id="KW-1185">Reference proteome</keyword>
<organism evidence="2 3">
    <name type="scientific">Duganella zoogloeoides</name>
    <dbReference type="NCBI Taxonomy" id="75659"/>
    <lineage>
        <taxon>Bacteria</taxon>
        <taxon>Pseudomonadati</taxon>
        <taxon>Pseudomonadota</taxon>
        <taxon>Betaproteobacteria</taxon>
        <taxon>Burkholderiales</taxon>
        <taxon>Oxalobacteraceae</taxon>
        <taxon>Telluria group</taxon>
        <taxon>Duganella</taxon>
    </lineage>
</organism>
<dbReference type="Proteomes" id="UP001326110">
    <property type="component" value="Chromosome"/>
</dbReference>
<sequence length="75" mass="8293">MTKFHSNTTSERLSRQADIMNQARELFGDEETAMVWLHTPNLAFQNAAPVDYLDTDQRALAVRQALNAIAAGGMA</sequence>
<name>A0ABZ0XSF9_9BURK</name>
<protein>
    <submittedName>
        <fullName evidence="2">MbcA/ParS/Xre antitoxin family protein</fullName>
    </submittedName>
</protein>
<dbReference type="EMBL" id="CP140152">
    <property type="protein sequence ID" value="WQH02682.1"/>
    <property type="molecule type" value="Genomic_DNA"/>
</dbReference>
<dbReference type="Pfam" id="PF09722">
    <property type="entry name" value="Xre_MbcA_ParS_C"/>
    <property type="match status" value="1"/>
</dbReference>
<reference evidence="2 3" key="1">
    <citation type="submission" date="2023-11" db="EMBL/GenBank/DDBJ databases">
        <title>MicrobeMod: A computational toolkit for identifying prokaryotic methylation and restriction-modification with nanopore sequencing.</title>
        <authorList>
            <person name="Crits-Christoph A."/>
            <person name="Kang S.C."/>
            <person name="Lee H."/>
            <person name="Ostrov N."/>
        </authorList>
    </citation>
    <scope>NUCLEOTIDE SEQUENCE [LARGE SCALE GENOMIC DNA]</scope>
    <source>
        <strain evidence="2 3">ATCC 25935</strain>
    </source>
</reference>
<gene>
    <name evidence="2" type="ORF">SR858_16540</name>
</gene>
<feature type="domain" description="Antitoxin Xre/MbcA/ParS-like toxin-binding" evidence="1">
    <location>
        <begin position="22"/>
        <end position="72"/>
    </location>
</feature>
<evidence type="ECO:0000313" key="2">
    <source>
        <dbReference type="EMBL" id="WQH02682.1"/>
    </source>
</evidence>
<proteinExistence type="predicted"/>
<dbReference type="RefSeq" id="WP_322533668.1">
    <property type="nucleotide sequence ID" value="NZ_CP140152.1"/>
</dbReference>
<evidence type="ECO:0000259" key="1">
    <source>
        <dbReference type="Pfam" id="PF09722"/>
    </source>
</evidence>
<dbReference type="InterPro" id="IPR024467">
    <property type="entry name" value="Xre/MbcA/ParS-like_toxin-bd"/>
</dbReference>
<evidence type="ECO:0000313" key="3">
    <source>
        <dbReference type="Proteomes" id="UP001326110"/>
    </source>
</evidence>
<accession>A0ABZ0XSF9</accession>